<evidence type="ECO:0008006" key="7">
    <source>
        <dbReference type="Google" id="ProtNLM"/>
    </source>
</evidence>
<proteinExistence type="predicted"/>
<comment type="subunit">
    <text evidence="2">Monomer. Interacts with PqqE.</text>
</comment>
<dbReference type="GO" id="GO:0048038">
    <property type="term" value="F:quinone binding"/>
    <property type="evidence" value="ECO:0007669"/>
    <property type="project" value="InterPro"/>
</dbReference>
<evidence type="ECO:0000256" key="3">
    <source>
        <dbReference type="ARBA" id="ARBA00022905"/>
    </source>
</evidence>
<keyword evidence="6" id="KW-1185">Reference proteome</keyword>
<dbReference type="GO" id="GO:0018189">
    <property type="term" value="P:pyrroloquinoline quinone biosynthetic process"/>
    <property type="evidence" value="ECO:0007669"/>
    <property type="project" value="UniProtKB-UniPathway"/>
</dbReference>
<dbReference type="Proteomes" id="UP000254764">
    <property type="component" value="Unassembled WGS sequence"/>
</dbReference>
<comment type="pathway">
    <text evidence="1">Cofactor biosynthesis; pyrroloquinoline quinone biosynthesis.</text>
</comment>
<dbReference type="UniPathway" id="UPA00539"/>
<dbReference type="OrthoDB" id="7995890at2"/>
<dbReference type="Gene3D" id="1.10.10.1150">
    <property type="entry name" value="Coenzyme PQQ synthesis protein D (PqqD)"/>
    <property type="match status" value="1"/>
</dbReference>
<dbReference type="NCBIfam" id="TIGR03859">
    <property type="entry name" value="PQQ_PqqD"/>
    <property type="match status" value="1"/>
</dbReference>
<dbReference type="InterPro" id="IPR041881">
    <property type="entry name" value="PqqD_sf"/>
</dbReference>
<protein>
    <recommendedName>
        <fullName evidence="7">Coenzyme PQQ synthesis protein D</fullName>
    </recommendedName>
</protein>
<dbReference type="STRING" id="1336235.GCA_000518785_02640"/>
<dbReference type="RefSeq" id="WP_115672180.1">
    <property type="nucleotide sequence ID" value="NZ_UEYP01000017.1"/>
</dbReference>
<evidence type="ECO:0000256" key="2">
    <source>
        <dbReference type="ARBA" id="ARBA00011741"/>
    </source>
</evidence>
<feature type="region of interest" description="Disordered" evidence="4">
    <location>
        <begin position="1"/>
        <end position="20"/>
    </location>
</feature>
<evidence type="ECO:0000313" key="6">
    <source>
        <dbReference type="Proteomes" id="UP000254764"/>
    </source>
</evidence>
<evidence type="ECO:0000313" key="5">
    <source>
        <dbReference type="EMBL" id="SSC65040.1"/>
    </source>
</evidence>
<sequence>MSGEGTAPVSGESAAAGGAGVAVTGATVARLARGVRLREDPVRGQTVLLAPERALALDEIAVAIVKALDGTRDLDTIAADFARQFEAPQDQVLADVITFIREFSDRRLLEIVR</sequence>
<accession>A0A376ABK9</accession>
<dbReference type="Pfam" id="PF05402">
    <property type="entry name" value="PqqD"/>
    <property type="match status" value="1"/>
</dbReference>
<organism evidence="5 6">
    <name type="scientific">Ciceribacter selenitireducens ATCC BAA-1503</name>
    <dbReference type="NCBI Taxonomy" id="1336235"/>
    <lineage>
        <taxon>Bacteria</taxon>
        <taxon>Pseudomonadati</taxon>
        <taxon>Pseudomonadota</taxon>
        <taxon>Alphaproteobacteria</taxon>
        <taxon>Hyphomicrobiales</taxon>
        <taxon>Rhizobiaceae</taxon>
        <taxon>Ciceribacter</taxon>
    </lineage>
</organism>
<name>A0A376ABK9_9HYPH</name>
<gene>
    <name evidence="5" type="ORF">RHIZ70_748</name>
</gene>
<reference evidence="6" key="1">
    <citation type="submission" date="2018-07" db="EMBL/GenBank/DDBJ databases">
        <authorList>
            <person name="Peiro R."/>
            <person name="Begona"/>
            <person name="Cbmso G."/>
            <person name="Lopez M."/>
            <person name="Gonzalez S."/>
        </authorList>
    </citation>
    <scope>NUCLEOTIDE SEQUENCE [LARGE SCALE GENOMIC DNA]</scope>
</reference>
<dbReference type="AlphaFoldDB" id="A0A376ABK9"/>
<dbReference type="InterPro" id="IPR008792">
    <property type="entry name" value="PQQD"/>
</dbReference>
<evidence type="ECO:0000256" key="1">
    <source>
        <dbReference type="ARBA" id="ARBA00004886"/>
    </source>
</evidence>
<dbReference type="EMBL" id="UEYP01000017">
    <property type="protein sequence ID" value="SSC65040.1"/>
    <property type="molecule type" value="Genomic_DNA"/>
</dbReference>
<dbReference type="InterPro" id="IPR022479">
    <property type="entry name" value="PqqD_bac"/>
</dbReference>
<evidence type="ECO:0000256" key="4">
    <source>
        <dbReference type="SAM" id="MobiDB-lite"/>
    </source>
</evidence>
<keyword evidence="3" id="KW-0884">PQQ biosynthesis</keyword>